<gene>
    <name evidence="1" type="ORF">FIBSPDRAFT_902905</name>
</gene>
<evidence type="ECO:0000313" key="1">
    <source>
        <dbReference type="EMBL" id="KZP06277.1"/>
    </source>
</evidence>
<sequence length="114" mass="13093">MHPHLRSDLPATETWAPTKVRVSLKCRGKVGMQKNDSVWIRVKRCNKCQRIISLGEGESLHAYTQHQAGGKCADLVKKQEGSKEQPKLSDFWRKKEVPMVPPLVSNESEWKLNW</sequence>
<accession>A0A167WMQ6</accession>
<keyword evidence="2" id="KW-1185">Reference proteome</keyword>
<name>A0A167WMQ6_9AGAM</name>
<proteinExistence type="predicted"/>
<protein>
    <submittedName>
        <fullName evidence="1">Uncharacterized protein</fullName>
    </submittedName>
</protein>
<dbReference type="Proteomes" id="UP000076532">
    <property type="component" value="Unassembled WGS sequence"/>
</dbReference>
<evidence type="ECO:0000313" key="2">
    <source>
        <dbReference type="Proteomes" id="UP000076532"/>
    </source>
</evidence>
<reference evidence="1 2" key="1">
    <citation type="journal article" date="2016" name="Mol. Biol. Evol.">
        <title>Comparative Genomics of Early-Diverging Mushroom-Forming Fungi Provides Insights into the Origins of Lignocellulose Decay Capabilities.</title>
        <authorList>
            <person name="Nagy L.G."/>
            <person name="Riley R."/>
            <person name="Tritt A."/>
            <person name="Adam C."/>
            <person name="Daum C."/>
            <person name="Floudas D."/>
            <person name="Sun H."/>
            <person name="Yadav J.S."/>
            <person name="Pangilinan J."/>
            <person name="Larsson K.H."/>
            <person name="Matsuura K."/>
            <person name="Barry K."/>
            <person name="Labutti K."/>
            <person name="Kuo R."/>
            <person name="Ohm R.A."/>
            <person name="Bhattacharya S.S."/>
            <person name="Shirouzu T."/>
            <person name="Yoshinaga Y."/>
            <person name="Martin F.M."/>
            <person name="Grigoriev I.V."/>
            <person name="Hibbett D.S."/>
        </authorList>
    </citation>
    <scope>NUCLEOTIDE SEQUENCE [LARGE SCALE GENOMIC DNA]</scope>
    <source>
        <strain evidence="1 2">CBS 109695</strain>
    </source>
</reference>
<dbReference type="AlphaFoldDB" id="A0A167WMQ6"/>
<organism evidence="1 2">
    <name type="scientific">Athelia psychrophila</name>
    <dbReference type="NCBI Taxonomy" id="1759441"/>
    <lineage>
        <taxon>Eukaryota</taxon>
        <taxon>Fungi</taxon>
        <taxon>Dikarya</taxon>
        <taxon>Basidiomycota</taxon>
        <taxon>Agaricomycotina</taxon>
        <taxon>Agaricomycetes</taxon>
        <taxon>Agaricomycetidae</taxon>
        <taxon>Atheliales</taxon>
        <taxon>Atheliaceae</taxon>
        <taxon>Athelia</taxon>
    </lineage>
</organism>
<dbReference type="EMBL" id="KV417795">
    <property type="protein sequence ID" value="KZP06277.1"/>
    <property type="molecule type" value="Genomic_DNA"/>
</dbReference>